<name>A0A7J5XF36_DISMA</name>
<dbReference type="AlphaFoldDB" id="A0A7J5XF36"/>
<keyword evidence="1" id="KW-0812">Transmembrane</keyword>
<keyword evidence="3" id="KW-1185">Reference proteome</keyword>
<dbReference type="InterPro" id="IPR031744">
    <property type="entry name" value="SMIM1"/>
</dbReference>
<gene>
    <name evidence="2" type="ORF">F7725_028021</name>
</gene>
<evidence type="ECO:0000313" key="2">
    <source>
        <dbReference type="EMBL" id="KAF3835463.1"/>
    </source>
</evidence>
<dbReference type="PANTHER" id="PTHR38503">
    <property type="entry name" value="SMALL INTEGRAL MEMBRANE PROTEIN 1"/>
    <property type="match status" value="1"/>
</dbReference>
<organism evidence="2 3">
    <name type="scientific">Dissostichus mawsoni</name>
    <name type="common">Antarctic cod</name>
    <dbReference type="NCBI Taxonomy" id="36200"/>
    <lineage>
        <taxon>Eukaryota</taxon>
        <taxon>Metazoa</taxon>
        <taxon>Chordata</taxon>
        <taxon>Craniata</taxon>
        <taxon>Vertebrata</taxon>
        <taxon>Euteleostomi</taxon>
        <taxon>Actinopterygii</taxon>
        <taxon>Neopterygii</taxon>
        <taxon>Teleostei</taxon>
        <taxon>Neoteleostei</taxon>
        <taxon>Acanthomorphata</taxon>
        <taxon>Eupercaria</taxon>
        <taxon>Perciformes</taxon>
        <taxon>Notothenioidei</taxon>
        <taxon>Nototheniidae</taxon>
        <taxon>Dissostichus</taxon>
    </lineage>
</organism>
<reference evidence="2 3" key="1">
    <citation type="submission" date="2020-03" db="EMBL/GenBank/DDBJ databases">
        <title>Dissostichus mawsoni Genome sequencing and assembly.</title>
        <authorList>
            <person name="Park H."/>
        </authorList>
    </citation>
    <scope>NUCLEOTIDE SEQUENCE [LARGE SCALE GENOMIC DNA]</scope>
    <source>
        <strain evidence="2">DM0001</strain>
        <tissue evidence="2">Muscle</tissue>
    </source>
</reference>
<proteinExistence type="predicted"/>
<sequence length="103" mass="11542">MRDPYIWSISDSRQQVEKPLRRGRSYSLMDPNTTSAGSMQYDRWNEENIDMNVKASSQTNSQRIYSSVCNGSSGVAVKTAGALAALVSIYMIGYVTGYYVHRC</sequence>
<comment type="caution">
    <text evidence="2">The sequence shown here is derived from an EMBL/GenBank/DDBJ whole genome shotgun (WGS) entry which is preliminary data.</text>
</comment>
<accession>A0A7J5XF36</accession>
<protein>
    <recommendedName>
        <fullName evidence="4">Small integral membrane protein 1</fullName>
    </recommendedName>
</protein>
<evidence type="ECO:0008006" key="4">
    <source>
        <dbReference type="Google" id="ProtNLM"/>
    </source>
</evidence>
<keyword evidence="1" id="KW-1133">Transmembrane helix</keyword>
<dbReference type="OrthoDB" id="8633453at2759"/>
<dbReference type="EMBL" id="JAAKFY010000025">
    <property type="protein sequence ID" value="KAF3835463.1"/>
    <property type="molecule type" value="Genomic_DNA"/>
</dbReference>
<keyword evidence="1" id="KW-0472">Membrane</keyword>
<dbReference type="PANTHER" id="PTHR38503:SF1">
    <property type="entry name" value="SMALL INTEGRAL MEMBRANE PROTEIN 1"/>
    <property type="match status" value="1"/>
</dbReference>
<dbReference type="Pfam" id="PF15875">
    <property type="entry name" value="DUF4731"/>
    <property type="match status" value="1"/>
</dbReference>
<feature type="transmembrane region" description="Helical" evidence="1">
    <location>
        <begin position="80"/>
        <end position="100"/>
    </location>
</feature>
<evidence type="ECO:0000256" key="1">
    <source>
        <dbReference type="SAM" id="Phobius"/>
    </source>
</evidence>
<evidence type="ECO:0000313" key="3">
    <source>
        <dbReference type="Proteomes" id="UP000518266"/>
    </source>
</evidence>
<dbReference type="Proteomes" id="UP000518266">
    <property type="component" value="Unassembled WGS sequence"/>
</dbReference>